<sequence>MFQIMEKTPNCCGFVSLVVMVVLILYPLSSWCEEETYKSLAEPACCVGEDAEMKRFDDIDYDSFVSLMGRRAAQPSGHRKIPMSRKRNVDHTLRNLLGRTIMLNNFLNGDVPPLPVTDTD</sequence>
<reference evidence="2" key="3">
    <citation type="submission" date="2025-09" db="UniProtKB">
        <authorList>
            <consortium name="Ensembl"/>
        </authorList>
    </citation>
    <scope>IDENTIFICATION</scope>
</reference>
<reference evidence="2" key="2">
    <citation type="submission" date="2025-08" db="UniProtKB">
        <authorList>
            <consortium name="Ensembl"/>
        </authorList>
    </citation>
    <scope>IDENTIFICATION</scope>
</reference>
<organism evidence="2 3">
    <name type="scientific">Echeneis naucrates</name>
    <name type="common">Live sharksucker</name>
    <dbReference type="NCBI Taxonomy" id="173247"/>
    <lineage>
        <taxon>Eukaryota</taxon>
        <taxon>Metazoa</taxon>
        <taxon>Chordata</taxon>
        <taxon>Craniata</taxon>
        <taxon>Vertebrata</taxon>
        <taxon>Euteleostomi</taxon>
        <taxon>Actinopterygii</taxon>
        <taxon>Neopterygii</taxon>
        <taxon>Teleostei</taxon>
        <taxon>Neoteleostei</taxon>
        <taxon>Acanthomorphata</taxon>
        <taxon>Carangaria</taxon>
        <taxon>Carangiformes</taxon>
        <taxon>Echeneidae</taxon>
        <taxon>Echeneis</taxon>
    </lineage>
</organism>
<evidence type="ECO:0000313" key="3">
    <source>
        <dbReference type="Proteomes" id="UP000472264"/>
    </source>
</evidence>
<feature type="transmembrane region" description="Helical" evidence="1">
    <location>
        <begin position="12"/>
        <end position="29"/>
    </location>
</feature>
<reference evidence="2" key="1">
    <citation type="submission" date="2021-04" db="EMBL/GenBank/DDBJ databases">
        <authorList>
            <consortium name="Wellcome Sanger Institute Data Sharing"/>
        </authorList>
    </citation>
    <scope>NUCLEOTIDE SEQUENCE [LARGE SCALE GENOMIC DNA]</scope>
</reference>
<keyword evidence="1" id="KW-0812">Transmembrane</keyword>
<name>A0A665VW75_ECHNA</name>
<protein>
    <submittedName>
        <fullName evidence="2">Uncharacterized protein</fullName>
    </submittedName>
</protein>
<dbReference type="InParanoid" id="A0A665VW75"/>
<keyword evidence="1" id="KW-1133">Transmembrane helix</keyword>
<evidence type="ECO:0000313" key="2">
    <source>
        <dbReference type="Ensembl" id="ENSENLP00000035925.1"/>
    </source>
</evidence>
<proteinExistence type="predicted"/>
<evidence type="ECO:0000256" key="1">
    <source>
        <dbReference type="SAM" id="Phobius"/>
    </source>
</evidence>
<accession>A0A665VW75</accession>
<dbReference type="Proteomes" id="UP000472264">
    <property type="component" value="Chromosome 5"/>
</dbReference>
<keyword evidence="3" id="KW-1185">Reference proteome</keyword>
<dbReference type="AlphaFoldDB" id="A0A665VW75"/>
<dbReference type="Ensembl" id="ENSENLT00000036883.1">
    <property type="protein sequence ID" value="ENSENLP00000035925.1"/>
    <property type="gene ID" value="ENSENLG00000015660.1"/>
</dbReference>
<keyword evidence="1" id="KW-0472">Membrane</keyword>